<feature type="coiled-coil region" evidence="1">
    <location>
        <begin position="7"/>
        <end position="34"/>
    </location>
</feature>
<name>A0AAD8Z8F8_9TELE</name>
<comment type="caution">
    <text evidence="2">The sequence shown here is derived from an EMBL/GenBank/DDBJ whole genome shotgun (WGS) entry which is preliminary data.</text>
</comment>
<protein>
    <submittedName>
        <fullName evidence="2">Uncharacterized protein</fullName>
    </submittedName>
</protein>
<organism evidence="2 3">
    <name type="scientific">Electrophorus voltai</name>
    <dbReference type="NCBI Taxonomy" id="2609070"/>
    <lineage>
        <taxon>Eukaryota</taxon>
        <taxon>Metazoa</taxon>
        <taxon>Chordata</taxon>
        <taxon>Craniata</taxon>
        <taxon>Vertebrata</taxon>
        <taxon>Euteleostomi</taxon>
        <taxon>Actinopterygii</taxon>
        <taxon>Neopterygii</taxon>
        <taxon>Teleostei</taxon>
        <taxon>Ostariophysi</taxon>
        <taxon>Gymnotiformes</taxon>
        <taxon>Gymnotoidei</taxon>
        <taxon>Gymnotidae</taxon>
        <taxon>Electrophorus</taxon>
    </lineage>
</organism>
<dbReference type="Proteomes" id="UP001239994">
    <property type="component" value="Unassembled WGS sequence"/>
</dbReference>
<proteinExistence type="predicted"/>
<dbReference type="AlphaFoldDB" id="A0AAD8Z8F8"/>
<reference evidence="2" key="1">
    <citation type="submission" date="2023-03" db="EMBL/GenBank/DDBJ databases">
        <title>Electrophorus voltai genome.</title>
        <authorList>
            <person name="Bian C."/>
        </authorList>
    </citation>
    <scope>NUCLEOTIDE SEQUENCE</scope>
    <source>
        <strain evidence="2">CB-2022</strain>
        <tissue evidence="2">Muscle</tissue>
    </source>
</reference>
<evidence type="ECO:0000313" key="3">
    <source>
        <dbReference type="Proteomes" id="UP001239994"/>
    </source>
</evidence>
<evidence type="ECO:0000313" key="2">
    <source>
        <dbReference type="EMBL" id="KAK1794422.1"/>
    </source>
</evidence>
<evidence type="ECO:0000256" key="1">
    <source>
        <dbReference type="SAM" id="Coils"/>
    </source>
</evidence>
<accession>A0AAD8Z8F8</accession>
<keyword evidence="1" id="KW-0175">Coiled coil</keyword>
<keyword evidence="3" id="KW-1185">Reference proteome</keyword>
<dbReference type="EMBL" id="JAROKS010000017">
    <property type="protein sequence ID" value="KAK1794422.1"/>
    <property type="molecule type" value="Genomic_DNA"/>
</dbReference>
<gene>
    <name evidence="2" type="ORF">P4O66_010746</name>
</gene>
<sequence>MKEREELQKAVEQRDRLLSRVRQLEGENAELCKDRSETFTRMRAKYMPVKCCRLFARVYSDSCEAAVWTYAHTDADDEEG</sequence>